<protein>
    <submittedName>
        <fullName evidence="1">Uncharacterized protein</fullName>
    </submittedName>
</protein>
<evidence type="ECO:0000313" key="2">
    <source>
        <dbReference type="Proteomes" id="UP000050360"/>
    </source>
</evidence>
<sequence length="44" mass="4993">MLETSQERAKLLKAGFTGKEIEKLYIEGNNIEIIKTPVLIELAF</sequence>
<dbReference type="EMBL" id="LKCM01000106">
    <property type="protein sequence ID" value="KPQ44152.1"/>
    <property type="molecule type" value="Genomic_DNA"/>
</dbReference>
<organism evidence="1 2">
    <name type="scientific">Candidatus Methanoperedens nitratireducens</name>
    <dbReference type="NCBI Taxonomy" id="1392998"/>
    <lineage>
        <taxon>Archaea</taxon>
        <taxon>Methanobacteriati</taxon>
        <taxon>Methanobacteriota</taxon>
        <taxon>Stenosarchaea group</taxon>
        <taxon>Methanomicrobia</taxon>
        <taxon>Methanosarcinales</taxon>
        <taxon>ANME-2 cluster</taxon>
        <taxon>Candidatus Methanoperedentaceae</taxon>
        <taxon>Candidatus Methanoperedens</taxon>
    </lineage>
</organism>
<reference evidence="1 2" key="1">
    <citation type="submission" date="2015-09" db="EMBL/GenBank/DDBJ databases">
        <title>A metagenomics-based metabolic model of nitrate-dependent anaerobic oxidation of methane by Methanoperedens-like archaea.</title>
        <authorList>
            <person name="Arshad A."/>
            <person name="Speth D.R."/>
            <person name="De Graaf R.M."/>
            <person name="Op Den Camp H.J."/>
            <person name="Jetten M.S."/>
            <person name="Welte C.U."/>
        </authorList>
    </citation>
    <scope>NUCLEOTIDE SEQUENCE [LARGE SCALE GENOMIC DNA]</scope>
</reference>
<comment type="caution">
    <text evidence="1">The sequence shown here is derived from an EMBL/GenBank/DDBJ whole genome shotgun (WGS) entry which is preliminary data.</text>
</comment>
<name>A0A0P8ABU9_9EURY</name>
<proteinExistence type="predicted"/>
<gene>
    <name evidence="1" type="ORF">MPEBLZ_01291</name>
</gene>
<dbReference type="Proteomes" id="UP000050360">
    <property type="component" value="Unassembled WGS sequence"/>
</dbReference>
<evidence type="ECO:0000313" key="1">
    <source>
        <dbReference type="EMBL" id="KPQ44152.1"/>
    </source>
</evidence>
<dbReference type="AlphaFoldDB" id="A0A0P8ABU9"/>
<accession>A0A0P8ABU9</accession>